<reference evidence="3" key="1">
    <citation type="journal article" date="2019" name="Int. J. Syst. Evol. Microbiol.">
        <title>The Global Catalogue of Microorganisms (GCM) 10K type strain sequencing project: providing services to taxonomists for standard genome sequencing and annotation.</title>
        <authorList>
            <consortium name="The Broad Institute Genomics Platform"/>
            <consortium name="The Broad Institute Genome Sequencing Center for Infectious Disease"/>
            <person name="Wu L."/>
            <person name="Ma J."/>
        </authorList>
    </citation>
    <scope>NUCLEOTIDE SEQUENCE [LARGE SCALE GENOMIC DNA]</scope>
    <source>
        <strain evidence="3">CCUG 39402</strain>
    </source>
</reference>
<feature type="non-terminal residue" evidence="2">
    <location>
        <position position="81"/>
    </location>
</feature>
<dbReference type="EMBL" id="JBHSRS010000022">
    <property type="protein sequence ID" value="MFC6281993.1"/>
    <property type="molecule type" value="Genomic_DNA"/>
</dbReference>
<dbReference type="RefSeq" id="WP_377413588.1">
    <property type="nucleotide sequence ID" value="NZ_JBHSRS010000022.1"/>
</dbReference>
<gene>
    <name evidence="2" type="ORF">ACFQND_12175</name>
</gene>
<evidence type="ECO:0000256" key="1">
    <source>
        <dbReference type="SAM" id="MobiDB-lite"/>
    </source>
</evidence>
<name>A0ABW1TZ14_9BURK</name>
<proteinExistence type="predicted"/>
<organism evidence="2 3">
    <name type="scientific">Polaromonas aquatica</name>
    <dbReference type="NCBI Taxonomy" id="332657"/>
    <lineage>
        <taxon>Bacteria</taxon>
        <taxon>Pseudomonadati</taxon>
        <taxon>Pseudomonadota</taxon>
        <taxon>Betaproteobacteria</taxon>
        <taxon>Burkholderiales</taxon>
        <taxon>Comamonadaceae</taxon>
        <taxon>Polaromonas</taxon>
    </lineage>
</organism>
<feature type="compositionally biased region" description="Gly residues" evidence="1">
    <location>
        <begin position="71"/>
        <end position="81"/>
    </location>
</feature>
<keyword evidence="3" id="KW-1185">Reference proteome</keyword>
<comment type="caution">
    <text evidence="2">The sequence shown here is derived from an EMBL/GenBank/DDBJ whole genome shotgun (WGS) entry which is preliminary data.</text>
</comment>
<evidence type="ECO:0000313" key="3">
    <source>
        <dbReference type="Proteomes" id="UP001596270"/>
    </source>
</evidence>
<sequence length="81" mass="8682">MNLMGKSNLLIYLNFLDKLPISRLGHMLRQVCHIPGCVCARPGVCLPLSKERIFMNTTTNKPHPALAAGTPAGGPSGKALE</sequence>
<evidence type="ECO:0000313" key="2">
    <source>
        <dbReference type="EMBL" id="MFC6281993.1"/>
    </source>
</evidence>
<dbReference type="Proteomes" id="UP001596270">
    <property type="component" value="Unassembled WGS sequence"/>
</dbReference>
<feature type="region of interest" description="Disordered" evidence="1">
    <location>
        <begin position="59"/>
        <end position="81"/>
    </location>
</feature>
<protein>
    <submittedName>
        <fullName evidence="2">Uncharacterized protein</fullName>
    </submittedName>
</protein>
<accession>A0ABW1TZ14</accession>